<protein>
    <recommendedName>
        <fullName evidence="1">Flagellin N-terminal domain-containing protein</fullName>
    </recommendedName>
</protein>
<dbReference type="RefSeq" id="WP_228416651.1">
    <property type="nucleotide sequence ID" value="NZ_CP081135.1"/>
</dbReference>
<organism evidence="2 3">
    <name type="scientific">Terrisporobacter hibernicus</name>
    <dbReference type="NCBI Taxonomy" id="2813371"/>
    <lineage>
        <taxon>Bacteria</taxon>
        <taxon>Bacillati</taxon>
        <taxon>Bacillota</taxon>
        <taxon>Clostridia</taxon>
        <taxon>Peptostreptococcales</taxon>
        <taxon>Peptostreptococcaceae</taxon>
        <taxon>Terrisporobacter</taxon>
    </lineage>
</organism>
<dbReference type="EMBL" id="CP081135">
    <property type="protein sequence ID" value="UEL48585.1"/>
    <property type="molecule type" value="Genomic_DNA"/>
</dbReference>
<dbReference type="PANTHER" id="PTHR42792:SF1">
    <property type="entry name" value="FLAGELLAR HOOK-ASSOCIATED PROTEIN 3"/>
    <property type="match status" value="1"/>
</dbReference>
<name>A0AAX2ZJQ6_9FIRM</name>
<dbReference type="InterPro" id="IPR001029">
    <property type="entry name" value="Flagellin_N"/>
</dbReference>
<reference evidence="2 3" key="1">
    <citation type="journal article" date="2023" name="Int. J. Syst. Evol. Microbiol.">
        <title>Terrisporobacter hibernicus sp. nov., isolated from bovine faeces in Northern Ireland.</title>
        <authorList>
            <person name="Mitchell M."/>
            <person name="Nguyen S.V."/>
            <person name="Connor M."/>
            <person name="Fairley D.J."/>
            <person name="Donoghue O."/>
            <person name="Marshall H."/>
            <person name="Koolman L."/>
            <person name="McMullan G."/>
            <person name="Schaffer K.E."/>
            <person name="McGrath J.W."/>
            <person name="Fanning S."/>
        </authorList>
    </citation>
    <scope>NUCLEOTIDE SEQUENCE [LARGE SCALE GENOMIC DNA]</scope>
    <source>
        <strain evidence="2 3">MCA3</strain>
    </source>
</reference>
<keyword evidence="3" id="KW-1185">Reference proteome</keyword>
<dbReference type="Gene3D" id="1.20.1330.10">
    <property type="entry name" value="f41 fragment of flagellin, N-terminal domain"/>
    <property type="match status" value="1"/>
</dbReference>
<sequence length="316" mass="35499">MRITNTSMIKNHMYDTQENLTRMSKINEQINSSKMVNRVSDDPHKAIRIMNLNNEIRYTEKYNYNIDETVGWMDTTDGSLDHLGNMLGDIKDDILKVGNGVYSDEEFKAIQAEVNEKIKEIADVMNTTYGGKYMFGGTNVDEPPITMEDKNGVITLKINPNSNMGDLRADISDGINIDYNISAGEIFNGKDNNGTSIDFLEEINNVSKLMDKIANGTDDEKSKAKKELLGTTKDNIDNLYNHSLDERTSLGVRVNTAEKVKGLNEENILNMKGVLSLDQDVNQVEKFIELKSAELVYQASIKVGTTLMQPTILDYL</sequence>
<dbReference type="Proteomes" id="UP001198983">
    <property type="component" value="Chromosome"/>
</dbReference>
<evidence type="ECO:0000313" key="2">
    <source>
        <dbReference type="EMBL" id="UEL48585.1"/>
    </source>
</evidence>
<feature type="domain" description="Flagellin N-terminal" evidence="1">
    <location>
        <begin position="6"/>
        <end position="139"/>
    </location>
</feature>
<dbReference type="GO" id="GO:0005198">
    <property type="term" value="F:structural molecule activity"/>
    <property type="evidence" value="ECO:0007669"/>
    <property type="project" value="InterPro"/>
</dbReference>
<dbReference type="Pfam" id="PF00669">
    <property type="entry name" value="Flagellin_N"/>
    <property type="match status" value="1"/>
</dbReference>
<evidence type="ECO:0000313" key="3">
    <source>
        <dbReference type="Proteomes" id="UP001198983"/>
    </source>
</evidence>
<gene>
    <name evidence="2" type="ORF">JW646_03785</name>
</gene>
<accession>A0AAX2ZJQ6</accession>
<proteinExistence type="predicted"/>
<dbReference type="KEGG" id="tem:JW646_03785"/>
<dbReference type="GO" id="GO:0009288">
    <property type="term" value="C:bacterial-type flagellum"/>
    <property type="evidence" value="ECO:0007669"/>
    <property type="project" value="InterPro"/>
</dbReference>
<dbReference type="PANTHER" id="PTHR42792">
    <property type="entry name" value="FLAGELLIN"/>
    <property type="match status" value="1"/>
</dbReference>
<dbReference type="InterPro" id="IPR001492">
    <property type="entry name" value="Flagellin"/>
</dbReference>
<dbReference type="AlphaFoldDB" id="A0AAX2ZJQ6"/>
<dbReference type="SUPFAM" id="SSF64518">
    <property type="entry name" value="Phase 1 flagellin"/>
    <property type="match status" value="1"/>
</dbReference>
<evidence type="ECO:0000259" key="1">
    <source>
        <dbReference type="Pfam" id="PF00669"/>
    </source>
</evidence>